<dbReference type="PANTHER" id="PTHR47177">
    <property type="entry name" value="F18C1.6 PROTEIN"/>
    <property type="match status" value="1"/>
</dbReference>
<dbReference type="SMART" id="SM00249">
    <property type="entry name" value="PHD"/>
    <property type="match status" value="1"/>
</dbReference>
<keyword evidence="1" id="KW-0479">Metal-binding</keyword>
<dbReference type="InterPro" id="IPR001965">
    <property type="entry name" value="Znf_PHD"/>
</dbReference>
<comment type="caution">
    <text evidence="8">The sequence shown here is derived from an EMBL/GenBank/DDBJ whole genome shotgun (WGS) entry which is preliminary data.</text>
</comment>
<dbReference type="Proteomes" id="UP000541444">
    <property type="component" value="Unassembled WGS sequence"/>
</dbReference>
<organism evidence="8 9">
    <name type="scientific">Kingdonia uniflora</name>
    <dbReference type="NCBI Taxonomy" id="39325"/>
    <lineage>
        <taxon>Eukaryota</taxon>
        <taxon>Viridiplantae</taxon>
        <taxon>Streptophyta</taxon>
        <taxon>Embryophyta</taxon>
        <taxon>Tracheophyta</taxon>
        <taxon>Spermatophyta</taxon>
        <taxon>Magnoliopsida</taxon>
        <taxon>Ranunculales</taxon>
        <taxon>Circaeasteraceae</taxon>
        <taxon>Kingdonia</taxon>
    </lineage>
</organism>
<dbReference type="InterPro" id="IPR013083">
    <property type="entry name" value="Znf_RING/FYVE/PHD"/>
</dbReference>
<sequence length="669" mass="74405">MKTRHIKTTQKSSKSHHQTPSIPMLKGKEKINEDETLTLETTNPDSSSSTVCGICFSEDGKAIRGCIDSCNHYFCFVCIMEWSKIESRCPMCKQRFNTILRPSKTTGCFIRERIVNVPLRNQVWHPLGNVTTGPSDPYAQVNCTECHGLGDENLLLLCDLCDSGAHTYCVGLGNTVPEGDWYCHDCTVSRNDHSDSQIGNEYCNQDSRNFESKGPGEASVSISEIVRGSYLREVGRSLPERASSCANHFSSPNVPDRSTTARPRATDLSARTLRRCRNVQSHIKILRENWNSLRSGSLRFSSSLPVLDTKESRKYSSVALTSDMSSRPPLPFSTSCPQMTTKDIVSCDKKSSRDISRAWKMMDKAKSLKRPREVTRTVSRMSSHGTDKRSVPKGASCTNSCNPISKHKPIPTSKLGGIASENSHKYNDSERERESYKCLTSNAKKLSRAVPKETLSVFEKFPGTHTSEYFVVPSDNQAHRYIHADPHHDNEGKLSMQISKGASSRLITERNGTASSVSFTQSSPVASVIFVNRLESGASFCFKAEQPNENDGIEISSAKVITRKDDGSKAEVQSLVKLNLKLLTRGKQLGVNEFKEVARLSTHTILAACGLDHKKSSVCPFPNSICRHTDQSQQIRMSNLMPTSCRGCFYVFVKEVVNSIMVERITHDK</sequence>
<dbReference type="SUPFAM" id="SSF57850">
    <property type="entry name" value="RING/U-box"/>
    <property type="match status" value="1"/>
</dbReference>
<evidence type="ECO:0000313" key="9">
    <source>
        <dbReference type="Proteomes" id="UP000541444"/>
    </source>
</evidence>
<reference evidence="8 9" key="1">
    <citation type="journal article" date="2020" name="IScience">
        <title>Genome Sequencing of the Endangered Kingdonia uniflora (Circaeasteraceae, Ranunculales) Reveals Potential Mechanisms of Evolutionary Specialization.</title>
        <authorList>
            <person name="Sun Y."/>
            <person name="Deng T."/>
            <person name="Zhang A."/>
            <person name="Moore M.J."/>
            <person name="Landis J.B."/>
            <person name="Lin N."/>
            <person name="Zhang H."/>
            <person name="Zhang X."/>
            <person name="Huang J."/>
            <person name="Zhang X."/>
            <person name="Sun H."/>
            <person name="Wang H."/>
        </authorList>
    </citation>
    <scope>NUCLEOTIDE SEQUENCE [LARGE SCALE GENOMIC DNA]</scope>
    <source>
        <strain evidence="8">TB1705</strain>
        <tissue evidence="8">Leaf</tissue>
    </source>
</reference>
<accession>A0A7J7NPL8</accession>
<dbReference type="InterPro" id="IPR019787">
    <property type="entry name" value="Znf_PHD-finger"/>
</dbReference>
<feature type="region of interest" description="Disordered" evidence="5">
    <location>
        <begin position="245"/>
        <end position="264"/>
    </location>
</feature>
<dbReference type="InterPro" id="IPR011011">
    <property type="entry name" value="Znf_FYVE_PHD"/>
</dbReference>
<dbReference type="Pfam" id="PF13639">
    <property type="entry name" value="zf-RING_2"/>
    <property type="match status" value="1"/>
</dbReference>
<dbReference type="InterPro" id="IPR001841">
    <property type="entry name" value="Znf_RING"/>
</dbReference>
<dbReference type="PROSITE" id="PS50089">
    <property type="entry name" value="ZF_RING_2"/>
    <property type="match status" value="1"/>
</dbReference>
<dbReference type="PANTHER" id="PTHR47177:SF4">
    <property type="entry name" value="OS06G0283200 PROTEIN"/>
    <property type="match status" value="1"/>
</dbReference>
<evidence type="ECO:0000256" key="1">
    <source>
        <dbReference type="ARBA" id="ARBA00022723"/>
    </source>
</evidence>
<proteinExistence type="predicted"/>
<feature type="region of interest" description="Disordered" evidence="5">
    <location>
        <begin position="364"/>
        <end position="429"/>
    </location>
</feature>
<gene>
    <name evidence="8" type="ORF">GIB67_038613</name>
</gene>
<keyword evidence="3" id="KW-0862">Zinc</keyword>
<evidence type="ECO:0000256" key="3">
    <source>
        <dbReference type="ARBA" id="ARBA00022833"/>
    </source>
</evidence>
<feature type="domain" description="RING-type" evidence="7">
    <location>
        <begin position="52"/>
        <end position="93"/>
    </location>
</feature>
<dbReference type="SMART" id="SM00184">
    <property type="entry name" value="RING"/>
    <property type="match status" value="1"/>
</dbReference>
<feature type="region of interest" description="Disordered" evidence="5">
    <location>
        <begin position="1"/>
        <end position="30"/>
    </location>
</feature>
<evidence type="ECO:0000313" key="8">
    <source>
        <dbReference type="EMBL" id="KAF6169116.1"/>
    </source>
</evidence>
<evidence type="ECO:0000259" key="7">
    <source>
        <dbReference type="PROSITE" id="PS50089"/>
    </source>
</evidence>
<dbReference type="InterPro" id="IPR017907">
    <property type="entry name" value="Znf_RING_CS"/>
</dbReference>
<evidence type="ECO:0000259" key="6">
    <source>
        <dbReference type="PROSITE" id="PS50016"/>
    </source>
</evidence>
<feature type="compositionally biased region" description="Polar residues" evidence="5">
    <location>
        <begin position="245"/>
        <end position="261"/>
    </location>
</feature>
<dbReference type="EMBL" id="JACGCM010000671">
    <property type="protein sequence ID" value="KAF6169116.1"/>
    <property type="molecule type" value="Genomic_DNA"/>
</dbReference>
<evidence type="ECO:0000256" key="2">
    <source>
        <dbReference type="ARBA" id="ARBA00022771"/>
    </source>
</evidence>
<evidence type="ECO:0000256" key="4">
    <source>
        <dbReference type="PROSITE-ProRule" id="PRU00175"/>
    </source>
</evidence>
<protein>
    <submittedName>
        <fullName evidence="8">Uncharacterized protein</fullName>
    </submittedName>
</protein>
<feature type="domain" description="PHD-type" evidence="6">
    <location>
        <begin position="140"/>
        <end position="189"/>
    </location>
</feature>
<dbReference type="PROSITE" id="PS50016">
    <property type="entry name" value="ZF_PHD_2"/>
    <property type="match status" value="1"/>
</dbReference>
<dbReference type="PROSITE" id="PS00518">
    <property type="entry name" value="ZF_RING_1"/>
    <property type="match status" value="1"/>
</dbReference>
<dbReference type="GO" id="GO:0008270">
    <property type="term" value="F:zinc ion binding"/>
    <property type="evidence" value="ECO:0007669"/>
    <property type="project" value="UniProtKB-KW"/>
</dbReference>
<dbReference type="SUPFAM" id="SSF57903">
    <property type="entry name" value="FYVE/PHD zinc finger"/>
    <property type="match status" value="1"/>
</dbReference>
<evidence type="ECO:0000256" key="5">
    <source>
        <dbReference type="SAM" id="MobiDB-lite"/>
    </source>
</evidence>
<feature type="compositionally biased region" description="Basic and acidic residues" evidence="5">
    <location>
        <begin position="364"/>
        <end position="375"/>
    </location>
</feature>
<feature type="compositionally biased region" description="Basic residues" evidence="5">
    <location>
        <begin position="1"/>
        <end position="17"/>
    </location>
</feature>
<dbReference type="AlphaFoldDB" id="A0A7J7NPL8"/>
<keyword evidence="2 4" id="KW-0863">Zinc-finger</keyword>
<dbReference type="OrthoDB" id="365379at2759"/>
<dbReference type="Gene3D" id="3.30.40.10">
    <property type="entry name" value="Zinc/RING finger domain, C3HC4 (zinc finger)"/>
    <property type="match status" value="2"/>
</dbReference>
<dbReference type="Pfam" id="PF00628">
    <property type="entry name" value="PHD"/>
    <property type="match status" value="1"/>
</dbReference>
<name>A0A7J7NPL8_9MAGN</name>
<keyword evidence="9" id="KW-1185">Reference proteome</keyword>